<dbReference type="SUPFAM" id="SSF57903">
    <property type="entry name" value="FYVE/PHD zinc finger"/>
    <property type="match status" value="1"/>
</dbReference>
<dbReference type="InterPro" id="IPR000306">
    <property type="entry name" value="Znf_FYVE"/>
</dbReference>
<dbReference type="InterPro" id="IPR052727">
    <property type="entry name" value="Rab4/Rab5_effector"/>
</dbReference>
<dbReference type="PROSITE" id="PS50178">
    <property type="entry name" value="ZF_FYVE"/>
    <property type="match status" value="1"/>
</dbReference>
<gene>
    <name evidence="7" type="ORF">CCR75_009377</name>
</gene>
<keyword evidence="8" id="KW-1185">Reference proteome</keyword>
<dbReference type="InterPro" id="IPR011011">
    <property type="entry name" value="Znf_FYVE_PHD"/>
</dbReference>
<keyword evidence="1" id="KW-0479">Metal-binding</keyword>
<evidence type="ECO:0000256" key="1">
    <source>
        <dbReference type="ARBA" id="ARBA00022723"/>
    </source>
</evidence>
<dbReference type="Gene3D" id="3.30.530.20">
    <property type="match status" value="1"/>
</dbReference>
<feature type="region of interest" description="Disordered" evidence="5">
    <location>
        <begin position="81"/>
        <end position="111"/>
    </location>
</feature>
<evidence type="ECO:0000259" key="6">
    <source>
        <dbReference type="PROSITE" id="PS50178"/>
    </source>
</evidence>
<evidence type="ECO:0000256" key="2">
    <source>
        <dbReference type="ARBA" id="ARBA00022771"/>
    </source>
</evidence>
<dbReference type="InterPro" id="IPR023393">
    <property type="entry name" value="START-like_dom_sf"/>
</dbReference>
<reference evidence="7 8" key="1">
    <citation type="journal article" date="2021" name="Genome Biol.">
        <title>AFLAP: assembly-free linkage analysis pipeline using k-mers from genome sequencing data.</title>
        <authorList>
            <person name="Fletcher K."/>
            <person name="Zhang L."/>
            <person name="Gil J."/>
            <person name="Han R."/>
            <person name="Cavanaugh K."/>
            <person name="Michelmore R."/>
        </authorList>
    </citation>
    <scope>NUCLEOTIDE SEQUENCE [LARGE SCALE GENOMIC DNA]</scope>
    <source>
        <strain evidence="7 8">SF5</strain>
    </source>
</reference>
<dbReference type="Proteomes" id="UP000294530">
    <property type="component" value="Unassembled WGS sequence"/>
</dbReference>
<dbReference type="InterPro" id="IPR017455">
    <property type="entry name" value="Znf_FYVE-rel"/>
</dbReference>
<proteinExistence type="predicted"/>
<dbReference type="GeneID" id="94353089"/>
<evidence type="ECO:0000313" key="7">
    <source>
        <dbReference type="EMBL" id="TDH69141.1"/>
    </source>
</evidence>
<dbReference type="PANTHER" id="PTHR13510">
    <property type="entry name" value="FYVE-FINGER-CONTAINING RAB5 EFFECTOR PROTEIN RABENOSYN-5-RELATED"/>
    <property type="match status" value="1"/>
</dbReference>
<evidence type="ECO:0000313" key="8">
    <source>
        <dbReference type="Proteomes" id="UP000294530"/>
    </source>
</evidence>
<dbReference type="PANTHER" id="PTHR13510:SF44">
    <property type="entry name" value="RABENOSYN-5"/>
    <property type="match status" value="1"/>
</dbReference>
<dbReference type="EMBL" id="SHOA02000002">
    <property type="protein sequence ID" value="TDH69141.1"/>
    <property type="molecule type" value="Genomic_DNA"/>
</dbReference>
<keyword evidence="2 4" id="KW-0863">Zinc-finger</keyword>
<accession>A0A976FM78</accession>
<dbReference type="KEGG" id="blac:94353089"/>
<comment type="caution">
    <text evidence="7">The sequence shown here is derived from an EMBL/GenBank/DDBJ whole genome shotgun (WGS) entry which is preliminary data.</text>
</comment>
<dbReference type="SMART" id="SM00064">
    <property type="entry name" value="FYVE"/>
    <property type="match status" value="1"/>
</dbReference>
<feature type="compositionally biased region" description="Basic and acidic residues" evidence="5">
    <location>
        <begin position="95"/>
        <end position="106"/>
    </location>
</feature>
<dbReference type="Pfam" id="PF01363">
    <property type="entry name" value="FYVE"/>
    <property type="match status" value="1"/>
</dbReference>
<feature type="domain" description="FYVE-type" evidence="6">
    <location>
        <begin position="374"/>
        <end position="409"/>
    </location>
</feature>
<feature type="region of interest" description="Disordered" evidence="5">
    <location>
        <begin position="647"/>
        <end position="685"/>
    </location>
</feature>
<dbReference type="RefSeq" id="XP_067818640.1">
    <property type="nucleotide sequence ID" value="XM_067967418.1"/>
</dbReference>
<protein>
    <recommendedName>
        <fullName evidence="6">FYVE-type domain-containing protein</fullName>
    </recommendedName>
</protein>
<dbReference type="Gene3D" id="3.30.40.10">
    <property type="entry name" value="Zinc/RING finger domain, C3HC4 (zinc finger)"/>
    <property type="match status" value="1"/>
</dbReference>
<evidence type="ECO:0000256" key="4">
    <source>
        <dbReference type="PROSITE-ProRule" id="PRU00091"/>
    </source>
</evidence>
<dbReference type="GO" id="GO:0008270">
    <property type="term" value="F:zinc ion binding"/>
    <property type="evidence" value="ECO:0007669"/>
    <property type="project" value="UniProtKB-KW"/>
</dbReference>
<dbReference type="AlphaFoldDB" id="A0A976FM78"/>
<name>A0A976FM78_BRELC</name>
<evidence type="ECO:0000256" key="5">
    <source>
        <dbReference type="SAM" id="MobiDB-lite"/>
    </source>
</evidence>
<sequence>MAINQRKRVAMASSTFPVDEGLLPRLSISPAQHEELRRYALQAAQVAIRDGPTWGRSNIKDAISCGWKVLSARPTACFMMKEQAKKKKSPSTPKRQSEQLPKDKTRQTSLSATRFSIPSLGSFHASTSSSKLERSASSLQETTSGLHFMAHAVLPNSLEDVMNRLYCEQTHEMRAQKQRFYGQAVLDCCVLQTLEGATLEDPFWYLGLKWLAVRSPMPTLSTNREFVFLEHLGTFVDPETGHRMLYRVAQSVHIRGYGGQDSYFGLTRGHIEAAFVYWMDDDNEERNPLLHVCAKGRCHMKGSIPDALVYKFFKSLWRSEHTLFPTNRSSFGMNVSGDEHVVNEIAKKKKKKRSKRHKIPAGPPLEMAYEWVTDELRPRCSVCNKKFRLVQRSKHHCRACGEVMCRACTFHYLVNVRDAQSFRGVRPTVRGLDSDLKRTHEKELPFHFDETMTCSFDGQLEMADEKEEEFDTVHAKRPGSKSTEMAVLGGNMVVCVAMAKVCLRCLQSVPLGKDSTLRRRHSEVVRTEAFYRSDTAIGWREELPQVGRPPNREVEELDGSSRYFKREHDVPMLVMEDEDTDSIDELADSKRRSGSCAIDGRLKSFNFDYPGHTNQYLGPEDGTLDSLTNRERVIILSPHALLKSTSLPMTQRQDFKEESSYGSSGCSESYQSQYGSDAWSDSDDNNKQSIEFCPTRALREELTFEDSQGRLPNCAENEVNSFLKSKNFQHAASAASSTERRLCHLHEEELYQTRHVPSPSVSTTSLFSEDEDSCSEMDDRWKTMSVIKRF</sequence>
<organism evidence="7 8">
    <name type="scientific">Bremia lactucae</name>
    <name type="common">Lettuce downy mildew</name>
    <dbReference type="NCBI Taxonomy" id="4779"/>
    <lineage>
        <taxon>Eukaryota</taxon>
        <taxon>Sar</taxon>
        <taxon>Stramenopiles</taxon>
        <taxon>Oomycota</taxon>
        <taxon>Peronosporomycetes</taxon>
        <taxon>Peronosporales</taxon>
        <taxon>Peronosporaceae</taxon>
        <taxon>Bremia</taxon>
    </lineage>
</organism>
<evidence type="ECO:0000256" key="3">
    <source>
        <dbReference type="ARBA" id="ARBA00022833"/>
    </source>
</evidence>
<feature type="compositionally biased region" description="Low complexity" evidence="5">
    <location>
        <begin position="660"/>
        <end position="676"/>
    </location>
</feature>
<dbReference type="OrthoDB" id="68108at2759"/>
<dbReference type="InterPro" id="IPR013083">
    <property type="entry name" value="Znf_RING/FYVE/PHD"/>
</dbReference>
<keyword evidence="3" id="KW-0862">Zinc</keyword>